<dbReference type="PATRIC" id="fig|345309.4.peg.1131"/>
<dbReference type="InterPro" id="IPR027417">
    <property type="entry name" value="P-loop_NTPase"/>
</dbReference>
<gene>
    <name evidence="2" type="ORF">VI08_09490</name>
</gene>
<sequence length="96" mass="11097">MHATLQLTSIGEEYGTHQKDAWEKAFKLTGVTPVRMTYEVLLRDEEAAIAMLCERMQVTPESGRLLDIPMIERQTDGISREWRERFLEDSRTDVPA</sequence>
<dbReference type="EMBL" id="JZRB01000018">
    <property type="protein sequence ID" value="KJV34805.1"/>
    <property type="molecule type" value="Genomic_DNA"/>
</dbReference>
<dbReference type="InterPro" id="IPR024628">
    <property type="entry name" value="Sulfotransferase_Stf0_dom"/>
</dbReference>
<comment type="caution">
    <text evidence="2">The sequence shown here is derived from an EMBL/GenBank/DDBJ whole genome shotgun (WGS) entry which is preliminary data.</text>
</comment>
<dbReference type="Pfam" id="PF09037">
    <property type="entry name" value="Sulphotransf"/>
    <property type="match status" value="1"/>
</dbReference>
<reference evidence="2 3" key="1">
    <citation type="submission" date="2015-03" db="EMBL/GenBank/DDBJ databases">
        <title>Draft genome sequence of Luteibacter yeojuensis strain SU11.</title>
        <authorList>
            <person name="Sulaiman J."/>
            <person name="Priya K."/>
            <person name="Chan K.-G."/>
        </authorList>
    </citation>
    <scope>NUCLEOTIDE SEQUENCE [LARGE SCALE GENOMIC DNA]</scope>
    <source>
        <strain evidence="2 3">SU11</strain>
    </source>
</reference>
<name>A0A0F3KU60_9GAMM</name>
<evidence type="ECO:0000259" key="1">
    <source>
        <dbReference type="Pfam" id="PF09037"/>
    </source>
</evidence>
<organism evidence="2 3">
    <name type="scientific">Luteibacter yeojuensis</name>
    <dbReference type="NCBI Taxonomy" id="345309"/>
    <lineage>
        <taxon>Bacteria</taxon>
        <taxon>Pseudomonadati</taxon>
        <taxon>Pseudomonadota</taxon>
        <taxon>Gammaproteobacteria</taxon>
        <taxon>Lysobacterales</taxon>
        <taxon>Rhodanobacteraceae</taxon>
        <taxon>Luteibacter</taxon>
    </lineage>
</organism>
<dbReference type="Proteomes" id="UP000033651">
    <property type="component" value="Unassembled WGS sequence"/>
</dbReference>
<evidence type="ECO:0000313" key="2">
    <source>
        <dbReference type="EMBL" id="KJV34805.1"/>
    </source>
</evidence>
<protein>
    <recommendedName>
        <fullName evidence="1">Sulphotransferase Stf0 domain-containing protein</fullName>
    </recommendedName>
</protein>
<feature type="domain" description="Sulphotransferase Stf0" evidence="1">
    <location>
        <begin position="17"/>
        <end position="89"/>
    </location>
</feature>
<dbReference type="AlphaFoldDB" id="A0A0F3KU60"/>
<dbReference type="SUPFAM" id="SSF52540">
    <property type="entry name" value="P-loop containing nucleoside triphosphate hydrolases"/>
    <property type="match status" value="1"/>
</dbReference>
<evidence type="ECO:0000313" key="3">
    <source>
        <dbReference type="Proteomes" id="UP000033651"/>
    </source>
</evidence>
<proteinExistence type="predicted"/>
<dbReference type="Gene3D" id="3.40.50.300">
    <property type="entry name" value="P-loop containing nucleotide triphosphate hydrolases"/>
    <property type="match status" value="1"/>
</dbReference>
<accession>A0A0F3KU60</accession>
<keyword evidence="3" id="KW-1185">Reference proteome</keyword>